<dbReference type="PANTHER" id="PTHR36220">
    <property type="entry name" value="UNNAMED PRODUCT"/>
    <property type="match status" value="1"/>
</dbReference>
<evidence type="ECO:0000256" key="1">
    <source>
        <dbReference type="ARBA" id="ARBA00022729"/>
    </source>
</evidence>
<keyword evidence="2" id="KW-0472">Membrane</keyword>
<dbReference type="PANTHER" id="PTHR36220:SF1">
    <property type="entry name" value="GAMMA TUBULIN COMPLEX COMPONENT C-TERMINAL DOMAIN-CONTAINING PROTEIN"/>
    <property type="match status" value="1"/>
</dbReference>
<feature type="transmembrane region" description="Helical" evidence="2">
    <location>
        <begin position="7"/>
        <end position="26"/>
    </location>
</feature>
<dbReference type="InterPro" id="IPR028994">
    <property type="entry name" value="Integrin_alpha_N"/>
</dbReference>
<reference evidence="4" key="1">
    <citation type="submission" date="2012-11" db="EMBL/GenBank/DDBJ databases">
        <authorList>
            <person name="Lucero-Rivera Y.E."/>
            <person name="Tovar-Ramirez D."/>
        </authorList>
    </citation>
    <scope>NUCLEOTIDE SEQUENCE [LARGE SCALE GENOMIC DNA]</scope>
    <source>
        <strain evidence="4">Araruama</strain>
    </source>
</reference>
<sequence>MKYHLRIIYYILIMITSLSFAANAQLNQLTILYSETEDEEYGNDVAISGDYALVIAQESCKLYAYKRSGNEWNKIQEISIDQSNYNDKPYALDMDGEYAVVGKPSYSNGSISLGATTVLKRTGDVFSIQTTLTPTDQSESSAFGYNVAIKGDYFVVGAHSKNCAYIYKRNGESWNLVKN</sequence>
<evidence type="ECO:0000256" key="2">
    <source>
        <dbReference type="SAM" id="Phobius"/>
    </source>
</evidence>
<comment type="caution">
    <text evidence="3">The sequence shown here is derived from an EMBL/GenBank/DDBJ whole genome shotgun (WGS) entry which is preliminary data.</text>
</comment>
<dbReference type="Proteomes" id="UP000189670">
    <property type="component" value="Unassembled WGS sequence"/>
</dbReference>
<accession>A0A1V1NVT0</accession>
<proteinExistence type="predicted"/>
<keyword evidence="1" id="KW-0732">Signal</keyword>
<dbReference type="AlphaFoldDB" id="A0A1V1NVT0"/>
<dbReference type="Gene3D" id="2.130.10.130">
    <property type="entry name" value="Integrin alpha, N-terminal"/>
    <property type="match status" value="1"/>
</dbReference>
<evidence type="ECO:0000313" key="3">
    <source>
        <dbReference type="EMBL" id="ETR66699.1"/>
    </source>
</evidence>
<dbReference type="Pfam" id="PF14312">
    <property type="entry name" value="FG-GAP_2"/>
    <property type="match status" value="1"/>
</dbReference>
<dbReference type="InterPro" id="IPR013517">
    <property type="entry name" value="FG-GAP"/>
</dbReference>
<keyword evidence="2" id="KW-1133">Transmembrane helix</keyword>
<keyword evidence="2" id="KW-0812">Transmembrane</keyword>
<dbReference type="EMBL" id="ATBP01001807">
    <property type="protein sequence ID" value="ETR66699.1"/>
    <property type="molecule type" value="Genomic_DNA"/>
</dbReference>
<organism evidence="3 4">
    <name type="scientific">Candidatus Magnetoglobus multicellularis str. Araruama</name>
    <dbReference type="NCBI Taxonomy" id="890399"/>
    <lineage>
        <taxon>Bacteria</taxon>
        <taxon>Pseudomonadati</taxon>
        <taxon>Thermodesulfobacteriota</taxon>
        <taxon>Desulfobacteria</taxon>
        <taxon>Desulfobacterales</taxon>
        <taxon>Desulfobacteraceae</taxon>
        <taxon>Candidatus Magnetoglobus</taxon>
    </lineage>
</organism>
<name>A0A1V1NVT0_9BACT</name>
<protein>
    <submittedName>
        <fullName evidence="3">Uncharacterized protein</fullName>
    </submittedName>
</protein>
<evidence type="ECO:0000313" key="4">
    <source>
        <dbReference type="Proteomes" id="UP000189670"/>
    </source>
</evidence>
<gene>
    <name evidence="3" type="ORF">OMM_05530</name>
</gene>